<evidence type="ECO:0000313" key="1">
    <source>
        <dbReference type="EMBL" id="KYQ88466.1"/>
    </source>
</evidence>
<evidence type="ECO:0000313" key="2">
    <source>
        <dbReference type="Proteomes" id="UP000076078"/>
    </source>
</evidence>
<organism evidence="1 2">
    <name type="scientific">Tieghemostelium lacteum</name>
    <name type="common">Slime mold</name>
    <name type="synonym">Dictyostelium lacteum</name>
    <dbReference type="NCBI Taxonomy" id="361077"/>
    <lineage>
        <taxon>Eukaryota</taxon>
        <taxon>Amoebozoa</taxon>
        <taxon>Evosea</taxon>
        <taxon>Eumycetozoa</taxon>
        <taxon>Dictyostelia</taxon>
        <taxon>Dictyosteliales</taxon>
        <taxon>Raperosteliaceae</taxon>
        <taxon>Tieghemostelium</taxon>
    </lineage>
</organism>
<dbReference type="Gene3D" id="2.60.120.620">
    <property type="entry name" value="q2cbj1_9rhob like domain"/>
    <property type="match status" value="1"/>
</dbReference>
<dbReference type="PANTHER" id="PTHR31630:SF6">
    <property type="entry name" value="PHYTANOYL-COA DIOXYGENASE-RELATED"/>
    <property type="match status" value="1"/>
</dbReference>
<dbReference type="OMA" id="RPPIFTR"/>
<accession>A0A151Z3C7</accession>
<dbReference type="EMBL" id="LODT01000051">
    <property type="protein sequence ID" value="KYQ88466.1"/>
    <property type="molecule type" value="Genomic_DNA"/>
</dbReference>
<keyword evidence="2" id="KW-1185">Reference proteome</keyword>
<dbReference type="SUPFAM" id="SSF51197">
    <property type="entry name" value="Clavaminate synthase-like"/>
    <property type="match status" value="1"/>
</dbReference>
<dbReference type="InParanoid" id="A0A151Z3C7"/>
<proteinExistence type="predicted"/>
<sequence>MEQLLQNHELIFDNEGYCLSFKTTDFDNNQQLDDVKVNPIAFFKKFGFLVVRDVLTKDDCDKTCSEIFNIIESKSPKFKRNDTSTWDEFPKEDAIPQYGSPSKPPVFTKQFIHNRTNPNVYKVFSSILQNQDLLTNFDRCCFFRPTKGVLQKDGTVVDKPEWGTKNNLHLDMNPHAWLGNGDECRSVLDSLRYAHKSEFIVENNQPSAADGIQLQAVLNLLDNREEDGGYVVVPGFNHIFVDYFTNVKKATPGKVIDTKANPSYNFNSKELPYRYAKRISMRQGSMVIWDQRMPHGSFSNQSNRPRMAQFLKIFPANTVSKDRFLARSKVVKHNITYNIEGGPFPLNDLSTQLLGLKDLK</sequence>
<dbReference type="InterPro" id="IPR008775">
    <property type="entry name" value="Phytyl_CoA_dOase-like"/>
</dbReference>
<gene>
    <name evidence="1" type="ORF">DLAC_11177</name>
</gene>
<dbReference type="AlphaFoldDB" id="A0A151Z3C7"/>
<dbReference type="Pfam" id="PF05721">
    <property type="entry name" value="PhyH"/>
    <property type="match status" value="1"/>
</dbReference>
<protein>
    <submittedName>
        <fullName evidence="1">WD repeat protein</fullName>
    </submittedName>
</protein>
<comment type="caution">
    <text evidence="1">The sequence shown here is derived from an EMBL/GenBank/DDBJ whole genome shotgun (WGS) entry which is preliminary data.</text>
</comment>
<dbReference type="Proteomes" id="UP000076078">
    <property type="component" value="Unassembled WGS sequence"/>
</dbReference>
<dbReference type="FunCoup" id="A0A151Z3C7">
    <property type="interactions" value="1"/>
</dbReference>
<dbReference type="PANTHER" id="PTHR31630">
    <property type="entry name" value="PHYTANOYL-COA DIOXYGENASE-RELATED-RELATED"/>
    <property type="match status" value="1"/>
</dbReference>
<dbReference type="OrthoDB" id="2328924at2759"/>
<name>A0A151Z3C7_TIELA</name>
<reference evidence="1 2" key="1">
    <citation type="submission" date="2015-12" db="EMBL/GenBank/DDBJ databases">
        <title>Dictyostelia acquired genes for synthesis and detection of signals that induce cell-type specialization by lateral gene transfer from prokaryotes.</title>
        <authorList>
            <person name="Gloeckner G."/>
            <person name="Schaap P."/>
        </authorList>
    </citation>
    <scope>NUCLEOTIDE SEQUENCE [LARGE SCALE GENOMIC DNA]</scope>
    <source>
        <strain evidence="1 2">TK</strain>
    </source>
</reference>